<proteinExistence type="predicted"/>
<keyword evidence="2" id="KW-1185">Reference proteome</keyword>
<dbReference type="EMBL" id="KK116500">
    <property type="protein sequence ID" value="KFM67939.1"/>
    <property type="molecule type" value="Genomic_DNA"/>
</dbReference>
<gene>
    <name evidence="1" type="ORF">X975_05977</name>
</gene>
<dbReference type="AlphaFoldDB" id="A0A087TS50"/>
<feature type="non-terminal residue" evidence="1">
    <location>
        <position position="104"/>
    </location>
</feature>
<protein>
    <submittedName>
        <fullName evidence="1">Uncharacterized protein</fullName>
    </submittedName>
</protein>
<sequence>MIPLKKNNKIKLMASYINPLFKLCEGSETGRSAPHYGTAIWETPSASNQTTVCRKSLNSLNCALRSYNLSIITRIPNAFSIVVTAASDWNAAIILTLTKSIISI</sequence>
<reference evidence="1 2" key="1">
    <citation type="submission" date="2013-11" db="EMBL/GenBank/DDBJ databases">
        <title>Genome sequencing of Stegodyphus mimosarum.</title>
        <authorList>
            <person name="Bechsgaard J."/>
        </authorList>
    </citation>
    <scope>NUCLEOTIDE SEQUENCE [LARGE SCALE GENOMIC DNA]</scope>
</reference>
<evidence type="ECO:0000313" key="2">
    <source>
        <dbReference type="Proteomes" id="UP000054359"/>
    </source>
</evidence>
<accession>A0A087TS50</accession>
<name>A0A087TS50_STEMI</name>
<evidence type="ECO:0000313" key="1">
    <source>
        <dbReference type="EMBL" id="KFM67939.1"/>
    </source>
</evidence>
<organism evidence="1 2">
    <name type="scientific">Stegodyphus mimosarum</name>
    <name type="common">African social velvet spider</name>
    <dbReference type="NCBI Taxonomy" id="407821"/>
    <lineage>
        <taxon>Eukaryota</taxon>
        <taxon>Metazoa</taxon>
        <taxon>Ecdysozoa</taxon>
        <taxon>Arthropoda</taxon>
        <taxon>Chelicerata</taxon>
        <taxon>Arachnida</taxon>
        <taxon>Araneae</taxon>
        <taxon>Araneomorphae</taxon>
        <taxon>Entelegynae</taxon>
        <taxon>Eresoidea</taxon>
        <taxon>Eresidae</taxon>
        <taxon>Stegodyphus</taxon>
    </lineage>
</organism>
<dbReference type="Proteomes" id="UP000054359">
    <property type="component" value="Unassembled WGS sequence"/>
</dbReference>